<keyword evidence="2" id="KW-0472">Membrane</keyword>
<feature type="transmembrane region" description="Helical" evidence="2">
    <location>
        <begin position="36"/>
        <end position="58"/>
    </location>
</feature>
<accession>A0AAV7GKZ5</accession>
<reference evidence="3 4" key="1">
    <citation type="journal article" date="2021" name="Hortic Res">
        <title>Chromosome-scale assembly of the Dendrobium chrysotoxum genome enhances the understanding of orchid evolution.</title>
        <authorList>
            <person name="Zhang Y."/>
            <person name="Zhang G.Q."/>
            <person name="Zhang D."/>
            <person name="Liu X.D."/>
            <person name="Xu X.Y."/>
            <person name="Sun W.H."/>
            <person name="Yu X."/>
            <person name="Zhu X."/>
            <person name="Wang Z.W."/>
            <person name="Zhao X."/>
            <person name="Zhong W.Y."/>
            <person name="Chen H."/>
            <person name="Yin W.L."/>
            <person name="Huang T."/>
            <person name="Niu S.C."/>
            <person name="Liu Z.J."/>
        </authorList>
    </citation>
    <scope>NUCLEOTIDE SEQUENCE [LARGE SCALE GENOMIC DNA]</scope>
    <source>
        <strain evidence="3">Lindl</strain>
    </source>
</reference>
<evidence type="ECO:0000256" key="1">
    <source>
        <dbReference type="SAM" id="MobiDB-lite"/>
    </source>
</evidence>
<name>A0AAV7GKZ5_DENCH</name>
<feature type="region of interest" description="Disordered" evidence="1">
    <location>
        <begin position="94"/>
        <end position="115"/>
    </location>
</feature>
<keyword evidence="4" id="KW-1185">Reference proteome</keyword>
<comment type="caution">
    <text evidence="3">The sequence shown here is derived from an EMBL/GenBank/DDBJ whole genome shotgun (WGS) entry which is preliminary data.</text>
</comment>
<dbReference type="EMBL" id="JAGFBR010000013">
    <property type="protein sequence ID" value="KAH0456153.1"/>
    <property type="molecule type" value="Genomic_DNA"/>
</dbReference>
<evidence type="ECO:0000313" key="4">
    <source>
        <dbReference type="Proteomes" id="UP000775213"/>
    </source>
</evidence>
<dbReference type="AlphaFoldDB" id="A0AAV7GKZ5"/>
<keyword evidence="2" id="KW-0812">Transmembrane</keyword>
<evidence type="ECO:0000313" key="3">
    <source>
        <dbReference type="EMBL" id="KAH0456153.1"/>
    </source>
</evidence>
<proteinExistence type="predicted"/>
<keyword evidence="2" id="KW-1133">Transmembrane helix</keyword>
<organism evidence="3 4">
    <name type="scientific">Dendrobium chrysotoxum</name>
    <name type="common">Orchid</name>
    <dbReference type="NCBI Taxonomy" id="161865"/>
    <lineage>
        <taxon>Eukaryota</taxon>
        <taxon>Viridiplantae</taxon>
        <taxon>Streptophyta</taxon>
        <taxon>Embryophyta</taxon>
        <taxon>Tracheophyta</taxon>
        <taxon>Spermatophyta</taxon>
        <taxon>Magnoliopsida</taxon>
        <taxon>Liliopsida</taxon>
        <taxon>Asparagales</taxon>
        <taxon>Orchidaceae</taxon>
        <taxon>Epidendroideae</taxon>
        <taxon>Malaxideae</taxon>
        <taxon>Dendrobiinae</taxon>
        <taxon>Dendrobium</taxon>
    </lineage>
</organism>
<dbReference type="Proteomes" id="UP000775213">
    <property type="component" value="Unassembled WGS sequence"/>
</dbReference>
<protein>
    <submittedName>
        <fullName evidence="3">Uncharacterized protein</fullName>
    </submittedName>
</protein>
<evidence type="ECO:0000256" key="2">
    <source>
        <dbReference type="SAM" id="Phobius"/>
    </source>
</evidence>
<gene>
    <name evidence="3" type="ORF">IEQ34_014060</name>
</gene>
<sequence>MNFRFYLQNQTIKFLRLTFEIFYIFFEEEIRIYRTLYMLFLNIYYFMSIYFEEFIYLLDCNLKSNIFHEGSISRFMERNILVKRARGFREEGPEEIVGPLKGSRRQGSSAPMSDEAMIPNGIGEL</sequence>